<dbReference type="SUPFAM" id="SSF46689">
    <property type="entry name" value="Homeodomain-like"/>
    <property type="match status" value="1"/>
</dbReference>
<dbReference type="OrthoDB" id="362563at2"/>
<dbReference type="SUPFAM" id="SSF48498">
    <property type="entry name" value="Tetracyclin repressor-like, C-terminal domain"/>
    <property type="match status" value="1"/>
</dbReference>
<evidence type="ECO:0000313" key="6">
    <source>
        <dbReference type="EMBL" id="TGK05189.1"/>
    </source>
</evidence>
<keyword evidence="2 4" id="KW-0238">DNA-binding</keyword>
<dbReference type="PANTHER" id="PTHR47506">
    <property type="entry name" value="TRANSCRIPTIONAL REGULATORY PROTEIN"/>
    <property type="match status" value="1"/>
</dbReference>
<dbReference type="Gene3D" id="1.10.357.10">
    <property type="entry name" value="Tetracycline Repressor, domain 2"/>
    <property type="match status" value="1"/>
</dbReference>
<comment type="caution">
    <text evidence="6">The sequence shown here is derived from an EMBL/GenBank/DDBJ whole genome shotgun (WGS) entry which is preliminary data.</text>
</comment>
<organism evidence="6 9">
    <name type="scientific">Leptospira langatensis</name>
    <dbReference type="NCBI Taxonomy" id="2484983"/>
    <lineage>
        <taxon>Bacteria</taxon>
        <taxon>Pseudomonadati</taxon>
        <taxon>Spirochaetota</taxon>
        <taxon>Spirochaetia</taxon>
        <taxon>Leptospirales</taxon>
        <taxon>Leptospiraceae</taxon>
        <taxon>Leptospira</taxon>
    </lineage>
</organism>
<name>A0A5F1ZNG3_9LEPT</name>
<dbReference type="InterPro" id="IPR009057">
    <property type="entry name" value="Homeodomain-like_sf"/>
</dbReference>
<evidence type="ECO:0000256" key="2">
    <source>
        <dbReference type="ARBA" id="ARBA00023125"/>
    </source>
</evidence>
<dbReference type="PROSITE" id="PS50977">
    <property type="entry name" value="HTH_TETR_2"/>
    <property type="match status" value="1"/>
</dbReference>
<dbReference type="Proteomes" id="UP000297273">
    <property type="component" value="Unassembled WGS sequence"/>
</dbReference>
<reference evidence="7" key="1">
    <citation type="submission" date="2018-10" db="EMBL/GenBank/DDBJ databases">
        <authorList>
            <person name="Vincent A.T."/>
            <person name="Schiettekatte O."/>
            <person name="Bourhy P."/>
            <person name="Veyrier F.J."/>
            <person name="Picardeau M."/>
        </authorList>
    </citation>
    <scope>NUCLEOTIDE SEQUENCE</scope>
    <source>
        <strain evidence="7">201702690</strain>
    </source>
</reference>
<keyword evidence="3" id="KW-0804">Transcription</keyword>
<gene>
    <name evidence="6" type="ORF">EHO57_00460</name>
    <name evidence="7" type="ORF">EHQ53_16215</name>
</gene>
<proteinExistence type="predicted"/>
<keyword evidence="8" id="KW-1185">Reference proteome</keyword>
<evidence type="ECO:0000256" key="1">
    <source>
        <dbReference type="ARBA" id="ARBA00023015"/>
    </source>
</evidence>
<feature type="DNA-binding region" description="H-T-H motif" evidence="4">
    <location>
        <begin position="32"/>
        <end position="51"/>
    </location>
</feature>
<dbReference type="InterPro" id="IPR001647">
    <property type="entry name" value="HTH_TetR"/>
</dbReference>
<dbReference type="GO" id="GO:0003677">
    <property type="term" value="F:DNA binding"/>
    <property type="evidence" value="ECO:0007669"/>
    <property type="project" value="UniProtKB-UniRule"/>
</dbReference>
<evidence type="ECO:0000256" key="3">
    <source>
        <dbReference type="ARBA" id="ARBA00023163"/>
    </source>
</evidence>
<evidence type="ECO:0000313" key="8">
    <source>
        <dbReference type="Proteomes" id="UP000297273"/>
    </source>
</evidence>
<accession>A0A5F1ZNG3</accession>
<feature type="domain" description="HTH tetR-type" evidence="5">
    <location>
        <begin position="9"/>
        <end position="69"/>
    </location>
</feature>
<dbReference type="InterPro" id="IPR036271">
    <property type="entry name" value="Tet_transcr_reg_TetR-rel_C_sf"/>
</dbReference>
<evidence type="ECO:0000256" key="4">
    <source>
        <dbReference type="PROSITE-ProRule" id="PRU00335"/>
    </source>
</evidence>
<dbReference type="EMBL" id="RQER01000001">
    <property type="protein sequence ID" value="TGK05189.1"/>
    <property type="molecule type" value="Genomic_DNA"/>
</dbReference>
<dbReference type="PANTHER" id="PTHR47506:SF7">
    <property type="entry name" value="TRANSCRIPTIONAL REGULATORY PROTEIN"/>
    <property type="match status" value="1"/>
</dbReference>
<keyword evidence="1" id="KW-0805">Transcription regulation</keyword>
<dbReference type="Proteomes" id="UP000297946">
    <property type="component" value="Unassembled WGS sequence"/>
</dbReference>
<sequence length="192" mass="21345">MRYDEDHKSRTRKKIVKMASRQIRAKGLVGPAVPALMKASGLTHGGFYKHFASRDNLIVEAVEESFQELTDIFIKAATASGEGWRGIVNTYLSLERCDRIDTGCPIAALAPELARAKSNIKNRSVLAIIKFRQDVLPLMPGKSASEKEKNFFIIMSSMAGAVIVARTIPDQKVREGILNSVRDFLLDSFRSF</sequence>
<dbReference type="AlphaFoldDB" id="A0A5F1ZNG3"/>
<evidence type="ECO:0000313" key="7">
    <source>
        <dbReference type="EMBL" id="TGL38325.1"/>
    </source>
</evidence>
<dbReference type="Gene3D" id="1.10.10.60">
    <property type="entry name" value="Homeodomain-like"/>
    <property type="match status" value="1"/>
</dbReference>
<evidence type="ECO:0000313" key="9">
    <source>
        <dbReference type="Proteomes" id="UP000297946"/>
    </source>
</evidence>
<dbReference type="EMBL" id="RQGC01000013">
    <property type="protein sequence ID" value="TGL38325.1"/>
    <property type="molecule type" value="Genomic_DNA"/>
</dbReference>
<protein>
    <submittedName>
        <fullName evidence="6">TetR/AcrR family transcriptional regulator</fullName>
    </submittedName>
</protein>
<evidence type="ECO:0000259" key="5">
    <source>
        <dbReference type="PROSITE" id="PS50977"/>
    </source>
</evidence>
<reference evidence="8 9" key="2">
    <citation type="journal article" date="2019" name="PLoS Negl. Trop. Dis.">
        <title>Revisiting the worldwide diversity of Leptospira species in the environment.</title>
        <authorList>
            <person name="Vincent A.T."/>
            <person name="Schiettekatte O."/>
            <person name="Bourhy P."/>
            <person name="Veyrier F.J."/>
            <person name="Picardeau M."/>
        </authorList>
    </citation>
    <scope>NUCLEOTIDE SEQUENCE [LARGE SCALE GENOMIC DNA]</scope>
    <source>
        <strain evidence="8">201702690</strain>
        <strain evidence="6 9">SSW18</strain>
    </source>
</reference>